<dbReference type="EMBL" id="CM037628">
    <property type="protein sequence ID" value="KAH7997193.1"/>
    <property type="molecule type" value="Genomic_DNA"/>
</dbReference>
<gene>
    <name evidence="1" type="ORF">K3G42_013933</name>
</gene>
<protein>
    <submittedName>
        <fullName evidence="1">Uncharacterized protein</fullName>
    </submittedName>
</protein>
<sequence>MKKAVILSVYVLNLILANLLQILTLPFWIYFSSNDHDWGLGAAACLAIRLAFRTNLYAKNNFLCLIAMERYFGLIYPLSFRRLQSMYGAVALSVTTWVVVAALCVVGIWLETSHSDDWHRSCLDGTHVEKDYAQFKLATMGLSFFLPCLLIGFFYFRVLFELRKVESLEKRVKKQIYGFITLIITSFFLTWTPYQVTSYYKFYWELRLKKGEICAFENHIFNYTSTTLCLTSLGNISDPLLYILLLKEVREDLKGQNCLLLQKADGLQWREAQRMYSYQARVPPPPPIARAVVPSKRQRVSGNTSRRGKSGFNSKSGQRGSSSKSGKLKGDDLQTIKKELTQIKQKVDSLLESLEKIEKDQKLKNDKSEEEQSIILTKKEESNVKMESEAGADDSAEEGDLLDDDDNEDRGDDQLESIKGDDKEPEEGEDDRDSTNGEDDS</sequence>
<evidence type="ECO:0000313" key="2">
    <source>
        <dbReference type="Proteomes" id="UP000827872"/>
    </source>
</evidence>
<organism evidence="1 2">
    <name type="scientific">Sphaerodactylus townsendi</name>
    <dbReference type="NCBI Taxonomy" id="933632"/>
    <lineage>
        <taxon>Eukaryota</taxon>
        <taxon>Metazoa</taxon>
        <taxon>Chordata</taxon>
        <taxon>Craniata</taxon>
        <taxon>Vertebrata</taxon>
        <taxon>Euteleostomi</taxon>
        <taxon>Lepidosauria</taxon>
        <taxon>Squamata</taxon>
        <taxon>Bifurcata</taxon>
        <taxon>Gekkota</taxon>
        <taxon>Sphaerodactylidae</taxon>
        <taxon>Sphaerodactylus</taxon>
    </lineage>
</organism>
<comment type="caution">
    <text evidence="1">The sequence shown here is derived from an EMBL/GenBank/DDBJ whole genome shotgun (WGS) entry which is preliminary data.</text>
</comment>
<reference evidence="1" key="1">
    <citation type="submission" date="2021-08" db="EMBL/GenBank/DDBJ databases">
        <title>The first chromosome-level gecko genome reveals the dynamic sex chromosomes of Neotropical dwarf geckos (Sphaerodactylidae: Sphaerodactylus).</title>
        <authorList>
            <person name="Pinto B.J."/>
            <person name="Keating S.E."/>
            <person name="Gamble T."/>
        </authorList>
    </citation>
    <scope>NUCLEOTIDE SEQUENCE</scope>
    <source>
        <strain evidence="1">TG3544</strain>
    </source>
</reference>
<dbReference type="Proteomes" id="UP000827872">
    <property type="component" value="Linkage Group LG15"/>
</dbReference>
<accession>A0ACB8EWS9</accession>
<keyword evidence="2" id="KW-1185">Reference proteome</keyword>
<proteinExistence type="predicted"/>
<evidence type="ECO:0000313" key="1">
    <source>
        <dbReference type="EMBL" id="KAH7997193.1"/>
    </source>
</evidence>
<name>A0ACB8EWS9_9SAUR</name>